<protein>
    <submittedName>
        <fullName evidence="1">Uncharacterized conserved protein, DUF1800 family</fullName>
    </submittedName>
</protein>
<dbReference type="EMBL" id="FXAM01000001">
    <property type="protein sequence ID" value="SMF95055.1"/>
    <property type="molecule type" value="Genomic_DNA"/>
</dbReference>
<dbReference type="STRING" id="1760988.SAMN02949497_2399"/>
<dbReference type="Proteomes" id="UP000192923">
    <property type="component" value="Unassembled WGS sequence"/>
</dbReference>
<dbReference type="InterPro" id="IPR014917">
    <property type="entry name" value="DUF1800"/>
</dbReference>
<name>A0A1Y6D521_9GAMM</name>
<gene>
    <name evidence="1" type="ORF">SAMN02949497_2399</name>
</gene>
<proteinExistence type="predicted"/>
<accession>A0A1Y6D521</accession>
<dbReference type="Pfam" id="PF08811">
    <property type="entry name" value="DUF1800"/>
    <property type="match status" value="1"/>
</dbReference>
<keyword evidence="2" id="KW-1185">Reference proteome</keyword>
<reference evidence="1 2" key="1">
    <citation type="submission" date="2016-12" db="EMBL/GenBank/DDBJ databases">
        <authorList>
            <person name="Song W.-J."/>
            <person name="Kurnit D.M."/>
        </authorList>
    </citation>
    <scope>NUCLEOTIDE SEQUENCE [LARGE SCALE GENOMIC DNA]</scope>
    <source>
        <strain evidence="1 2">175</strain>
    </source>
</reference>
<dbReference type="AlphaFoldDB" id="A0A1Y6D521"/>
<dbReference type="RefSeq" id="WP_085212960.1">
    <property type="nucleotide sequence ID" value="NZ_FXAM01000001.1"/>
</dbReference>
<evidence type="ECO:0000313" key="2">
    <source>
        <dbReference type="Proteomes" id="UP000192923"/>
    </source>
</evidence>
<organism evidence="1 2">
    <name type="scientific">Methylomagnum ishizawai</name>
    <dbReference type="NCBI Taxonomy" id="1760988"/>
    <lineage>
        <taxon>Bacteria</taxon>
        <taxon>Pseudomonadati</taxon>
        <taxon>Pseudomonadota</taxon>
        <taxon>Gammaproteobacteria</taxon>
        <taxon>Methylococcales</taxon>
        <taxon>Methylococcaceae</taxon>
        <taxon>Methylomagnum</taxon>
    </lineage>
</organism>
<sequence length="461" mass="51934">MDKPFHVIRRLTLGFTLAEVDSVRRQSFEAFIHGQLNPETLPEPLSLQTGLSPLATLRLQTTELFREYGPPIKRKATLFQGEELRRLRRLTRLPTVEAASARLLRAVQSPRQLQEILVDFWFNHFNVFFEKGPVRVWAGAYERDTIRPFVFGKFRDMLSATARHPAMLFYLDNWRNVAPRNPTATGKSRGINENYARELLELHTLGVDGGYGQQDVRELARILTGWGLKNLGKEDGPSVFFFDPEKHDSGGKVLLGRPVTGKDQQEIEETLAFLAGHPSTARHIAYKLAQLFVADNPPATLVDKLARRFQETDGETRAVLATLFASDEFWDGRYYGVKFKTPFRYLVSCLRLLDIPVSDPETLAGLLQQWGMPLYGCPTPDGYHLTQEAWLNPDALMRRIDFAGNLTHSMSPGEIKAAPDADKLRSALGGFFGPQTLAALDAAPPQDRLALVLASPEFLRY</sequence>
<evidence type="ECO:0000313" key="1">
    <source>
        <dbReference type="EMBL" id="SMF95055.1"/>
    </source>
</evidence>
<dbReference type="OrthoDB" id="9772295at2"/>